<evidence type="ECO:0000313" key="14">
    <source>
        <dbReference type="EMBL" id="MSS57341.1"/>
    </source>
</evidence>
<feature type="binding site" evidence="12">
    <location>
        <position position="446"/>
    </location>
    <ligand>
        <name>Zn(2+)</name>
        <dbReference type="ChEBI" id="CHEBI:29105"/>
        <label>2</label>
    </ligand>
</feature>
<organism evidence="14 15">
    <name type="scientific">Stecheria intestinalis</name>
    <dbReference type="NCBI Taxonomy" id="2606630"/>
    <lineage>
        <taxon>Bacteria</taxon>
        <taxon>Bacillati</taxon>
        <taxon>Bacillota</taxon>
        <taxon>Erysipelotrichia</taxon>
        <taxon>Erysipelotrichales</taxon>
        <taxon>Erysipelotrichaceae</taxon>
        <taxon>Stecheria</taxon>
    </lineage>
</organism>
<evidence type="ECO:0000256" key="10">
    <source>
        <dbReference type="ARBA" id="ARBA00023235"/>
    </source>
</evidence>
<dbReference type="GO" id="GO:0006310">
    <property type="term" value="P:DNA recombination"/>
    <property type="evidence" value="ECO:0007669"/>
    <property type="project" value="InterPro"/>
</dbReference>
<dbReference type="HAMAP" id="MF_00983">
    <property type="entry name" value="PriA"/>
    <property type="match status" value="1"/>
</dbReference>
<dbReference type="Pfam" id="PF18319">
    <property type="entry name" value="Zn_ribbon_PriA"/>
    <property type="match status" value="1"/>
</dbReference>
<dbReference type="Gene3D" id="3.40.50.300">
    <property type="entry name" value="P-loop containing nucleotide triphosphate hydrolases"/>
    <property type="match status" value="2"/>
</dbReference>
<dbReference type="RefSeq" id="WP_105303609.1">
    <property type="nucleotide sequence ID" value="NZ_VUMN01000001.1"/>
</dbReference>
<comment type="caution">
    <text evidence="14">The sequence shown here is derived from an EMBL/GenBank/DDBJ whole genome shotgun (WGS) entry which is preliminary data.</text>
</comment>
<dbReference type="InterPro" id="IPR027417">
    <property type="entry name" value="P-loop_NTPase"/>
</dbReference>
<evidence type="ECO:0000256" key="4">
    <source>
        <dbReference type="ARBA" id="ARBA00022741"/>
    </source>
</evidence>
<keyword evidence="10 12" id="KW-0413">Isomerase</keyword>
<dbReference type="FunFam" id="3.40.50.300:FF:000489">
    <property type="entry name" value="Primosome assembly protein PriA"/>
    <property type="match status" value="1"/>
</dbReference>
<reference evidence="14 15" key="1">
    <citation type="submission" date="2019-08" db="EMBL/GenBank/DDBJ databases">
        <title>In-depth cultivation of the pig gut microbiome towards novel bacterial diversity and tailored functional studies.</title>
        <authorList>
            <person name="Wylensek D."/>
            <person name="Hitch T.C.A."/>
            <person name="Clavel T."/>
        </authorList>
    </citation>
    <scope>NUCLEOTIDE SEQUENCE [LARGE SCALE GENOMIC DNA]</scope>
    <source>
        <strain evidence="14 15">Oil+RF-744-GAM-WT-6</strain>
    </source>
</reference>
<dbReference type="InterPro" id="IPR014001">
    <property type="entry name" value="Helicase_ATP-bd"/>
</dbReference>
<dbReference type="CDD" id="cd18804">
    <property type="entry name" value="SF2_C_priA"/>
    <property type="match status" value="1"/>
</dbReference>
<keyword evidence="5 12" id="KW-0378">Hydrolase</keyword>
<evidence type="ECO:0000313" key="15">
    <source>
        <dbReference type="Proteomes" id="UP000461880"/>
    </source>
</evidence>
<keyword evidence="1 12" id="KW-0639">Primosome</keyword>
<comment type="catalytic activity">
    <reaction evidence="12">
        <text>Couples ATP hydrolysis with the unwinding of duplex DNA by translocating in the 3'-5' direction.</text>
        <dbReference type="EC" id="5.6.2.4"/>
    </reaction>
</comment>
<evidence type="ECO:0000259" key="13">
    <source>
        <dbReference type="PROSITE" id="PS51192"/>
    </source>
</evidence>
<dbReference type="SUPFAM" id="SSF52540">
    <property type="entry name" value="P-loop containing nucleoside triphosphate hydrolases"/>
    <property type="match status" value="2"/>
</dbReference>
<dbReference type="GO" id="GO:0005524">
    <property type="term" value="F:ATP binding"/>
    <property type="evidence" value="ECO:0007669"/>
    <property type="project" value="UniProtKB-UniRule"/>
</dbReference>
<evidence type="ECO:0000256" key="12">
    <source>
        <dbReference type="HAMAP-Rule" id="MF_00983"/>
    </source>
</evidence>
<comment type="function">
    <text evidence="12">Initiates the restart of stalled replication forks, which reloads the replicative helicase on sites other than the origin of replication. Recognizes and binds to abandoned replication forks and remodels them to uncover a helicase loading site. Promotes assembly of the primosome at these replication forks.</text>
</comment>
<dbReference type="Pfam" id="PF00271">
    <property type="entry name" value="Helicase_C"/>
    <property type="match status" value="1"/>
</dbReference>
<dbReference type="Pfam" id="PF17764">
    <property type="entry name" value="PriA_3primeBD"/>
    <property type="match status" value="1"/>
</dbReference>
<keyword evidence="8 12" id="KW-0067">ATP-binding</keyword>
<dbReference type="GO" id="GO:0003677">
    <property type="term" value="F:DNA binding"/>
    <property type="evidence" value="ECO:0007669"/>
    <property type="project" value="UniProtKB-UniRule"/>
</dbReference>
<feature type="binding site" evidence="12">
    <location>
        <position position="434"/>
    </location>
    <ligand>
        <name>Zn(2+)</name>
        <dbReference type="ChEBI" id="CHEBI:29105"/>
        <label>1</label>
    </ligand>
</feature>
<dbReference type="InterPro" id="IPR001650">
    <property type="entry name" value="Helicase_C-like"/>
</dbReference>
<dbReference type="PROSITE" id="PS51192">
    <property type="entry name" value="HELICASE_ATP_BIND_1"/>
    <property type="match status" value="1"/>
</dbReference>
<dbReference type="AlphaFoldDB" id="A0A7X2NPT3"/>
<dbReference type="GO" id="GO:0006269">
    <property type="term" value="P:DNA replication, synthesis of primer"/>
    <property type="evidence" value="ECO:0007669"/>
    <property type="project" value="UniProtKB-KW"/>
</dbReference>
<evidence type="ECO:0000256" key="1">
    <source>
        <dbReference type="ARBA" id="ARBA00022515"/>
    </source>
</evidence>
<dbReference type="PANTHER" id="PTHR30580:SF0">
    <property type="entry name" value="PRIMOSOMAL PROTEIN N"/>
    <property type="match status" value="1"/>
</dbReference>
<evidence type="ECO:0000256" key="2">
    <source>
        <dbReference type="ARBA" id="ARBA00022705"/>
    </source>
</evidence>
<dbReference type="InterPro" id="IPR041236">
    <property type="entry name" value="PriA_C"/>
</dbReference>
<dbReference type="InterPro" id="IPR040498">
    <property type="entry name" value="PriA_CRR"/>
</dbReference>
<proteinExistence type="inferred from homology"/>
<dbReference type="GO" id="GO:0006270">
    <property type="term" value="P:DNA replication initiation"/>
    <property type="evidence" value="ECO:0007669"/>
    <property type="project" value="TreeGrafter"/>
</dbReference>
<keyword evidence="6 12" id="KW-0347">Helicase</keyword>
<comment type="catalytic activity">
    <reaction evidence="11 12">
        <text>ATP + H2O = ADP + phosphate + H(+)</text>
        <dbReference type="Rhea" id="RHEA:13065"/>
        <dbReference type="ChEBI" id="CHEBI:15377"/>
        <dbReference type="ChEBI" id="CHEBI:15378"/>
        <dbReference type="ChEBI" id="CHEBI:30616"/>
        <dbReference type="ChEBI" id="CHEBI:43474"/>
        <dbReference type="ChEBI" id="CHEBI:456216"/>
        <dbReference type="EC" id="5.6.2.4"/>
    </reaction>
</comment>
<name>A0A7X2NPT3_9FIRM</name>
<comment type="cofactor">
    <cofactor evidence="12">
        <name>Zn(2+)</name>
        <dbReference type="ChEBI" id="CHEBI:29105"/>
    </cofactor>
    <text evidence="12">Binds 2 zinc ions per subunit.</text>
</comment>
<feature type="domain" description="Helicase ATP-binding" evidence="13">
    <location>
        <begin position="207"/>
        <end position="373"/>
    </location>
</feature>
<gene>
    <name evidence="12 14" type="primary">priA</name>
    <name evidence="14" type="ORF">FYJ51_00250</name>
</gene>
<dbReference type="CDD" id="cd17929">
    <property type="entry name" value="DEXHc_priA"/>
    <property type="match status" value="1"/>
</dbReference>
<evidence type="ECO:0000256" key="9">
    <source>
        <dbReference type="ARBA" id="ARBA00023125"/>
    </source>
</evidence>
<accession>A0A7X2NPT3</accession>
<keyword evidence="4 12" id="KW-0547">Nucleotide-binding</keyword>
<feature type="binding site" evidence="12">
    <location>
        <position position="477"/>
    </location>
    <ligand>
        <name>Zn(2+)</name>
        <dbReference type="ChEBI" id="CHEBI:29105"/>
        <label>1</label>
    </ligand>
</feature>
<dbReference type="InterPro" id="IPR041222">
    <property type="entry name" value="PriA_3primeBD"/>
</dbReference>
<evidence type="ECO:0000256" key="6">
    <source>
        <dbReference type="ARBA" id="ARBA00022806"/>
    </source>
</evidence>
<comment type="similarity">
    <text evidence="12">Belongs to the helicase family. PriA subfamily.</text>
</comment>
<dbReference type="InterPro" id="IPR042115">
    <property type="entry name" value="PriA_3primeBD_sf"/>
</dbReference>
<feature type="binding site" evidence="12">
    <location>
        <position position="464"/>
    </location>
    <ligand>
        <name>Zn(2+)</name>
        <dbReference type="ChEBI" id="CHEBI:29105"/>
        <label>2</label>
    </ligand>
</feature>
<dbReference type="NCBIfam" id="TIGR00595">
    <property type="entry name" value="priA"/>
    <property type="match status" value="1"/>
</dbReference>
<evidence type="ECO:0000256" key="11">
    <source>
        <dbReference type="ARBA" id="ARBA00048988"/>
    </source>
</evidence>
<evidence type="ECO:0000256" key="3">
    <source>
        <dbReference type="ARBA" id="ARBA00022723"/>
    </source>
</evidence>
<protein>
    <recommendedName>
        <fullName evidence="12">Replication restart protein PriA</fullName>
    </recommendedName>
    <alternativeName>
        <fullName evidence="12">ATP-dependent DNA helicase PriA</fullName>
        <ecNumber evidence="12">5.6.2.4</ecNumber>
    </alternativeName>
    <alternativeName>
        <fullName evidence="12">DNA 3'-5' helicase PriA</fullName>
    </alternativeName>
</protein>
<comment type="subunit">
    <text evidence="12">Component of the replication restart primosome.</text>
</comment>
<dbReference type="GO" id="GO:0016787">
    <property type="term" value="F:hydrolase activity"/>
    <property type="evidence" value="ECO:0007669"/>
    <property type="project" value="UniProtKB-KW"/>
</dbReference>
<dbReference type="Proteomes" id="UP000461880">
    <property type="component" value="Unassembled WGS sequence"/>
</dbReference>
<feature type="binding site" evidence="12">
    <location>
        <position position="443"/>
    </location>
    <ligand>
        <name>Zn(2+)</name>
        <dbReference type="ChEBI" id="CHEBI:29105"/>
        <label>2</label>
    </ligand>
</feature>
<keyword evidence="3 12" id="KW-0479">Metal-binding</keyword>
<dbReference type="Pfam" id="PF18074">
    <property type="entry name" value="PriA_C"/>
    <property type="match status" value="1"/>
</dbReference>
<dbReference type="SMART" id="SM00490">
    <property type="entry name" value="HELICc"/>
    <property type="match status" value="1"/>
</dbReference>
<dbReference type="Gene3D" id="3.40.1440.60">
    <property type="entry name" value="PriA, 3(prime) DNA-binding domain"/>
    <property type="match status" value="1"/>
</dbReference>
<evidence type="ECO:0000256" key="5">
    <source>
        <dbReference type="ARBA" id="ARBA00022801"/>
    </source>
</evidence>
<feature type="binding site" evidence="12">
    <location>
        <position position="437"/>
    </location>
    <ligand>
        <name>Zn(2+)</name>
        <dbReference type="ChEBI" id="CHEBI:29105"/>
        <label>1</label>
    </ligand>
</feature>
<keyword evidence="9 12" id="KW-0238">DNA-binding</keyword>
<sequence length="721" mass="82025">MYLISCWIEHPVRQIDQPFTYTSDEPAECGMRVRVNFAHREVTGFVESCEETDETLEQAEARLHCRLKPVLSVLDQESLITPELHDLALWMKNTTLSTTISCFQAMLPGKIKPITSNARVVMEHWAVLSEGEFSLTPKQLEAFQYVKNHQPLRYSDLRKQYPNQARALIEKGAIHLETKEKEAAETVSEHPSEPLPLTKDQQSVYDEIRTSPDMVFLLRGVTGSGKTEVYLHLAEDALSEGRQVLILVPEISLTPQMIERVSSRFGTELAIYHSGLNPQEKYEQYRMVRSGRARVVVGTRSSVFLPFQNLGLIVMDEEQDTSYKQENQPAYHCRDIAIHRGAYHHCKVVLGSATPALESYARALKHVYHLVTLDHRINDTLPEVTIIPLKEAMKRGESYILSNELKQKIQERLARHQQVILLLNRRGYSTSLRCCACQEVLMCPHCDLALSYHRQEHLLKCHTCGYQMRVPAVCPSCGAREGYSAYGFGTEKLEQEVQAAFPEASILRMDADTTGRKNAHAKILNAFGRHEADILLGTQMIAKGLDYPDVTLVGILNGDEGLSHTDYRSCELTFDLLMQASGRSGRSEEPGEVVLQVFDPDHYAVQCAAHQDYDTFFAKEMQFRHAGMYPPYTYLIAITVSDADEAAGNRTALWLKNSLHGTYKTIGVITLLKIQDRFRFRILLKGRDLEEMRKDVRALFRTEEYRKAKDIRIDVNPMTLD</sequence>
<dbReference type="PANTHER" id="PTHR30580">
    <property type="entry name" value="PRIMOSOMAL PROTEIN N"/>
    <property type="match status" value="1"/>
</dbReference>
<dbReference type="InterPro" id="IPR005259">
    <property type="entry name" value="PriA"/>
</dbReference>
<dbReference type="GO" id="GO:1990077">
    <property type="term" value="C:primosome complex"/>
    <property type="evidence" value="ECO:0007669"/>
    <property type="project" value="UniProtKB-UniRule"/>
</dbReference>
<keyword evidence="15" id="KW-1185">Reference proteome</keyword>
<evidence type="ECO:0000256" key="8">
    <source>
        <dbReference type="ARBA" id="ARBA00022840"/>
    </source>
</evidence>
<evidence type="ECO:0000256" key="7">
    <source>
        <dbReference type="ARBA" id="ARBA00022833"/>
    </source>
</evidence>
<dbReference type="EMBL" id="VUMN01000001">
    <property type="protein sequence ID" value="MSS57341.1"/>
    <property type="molecule type" value="Genomic_DNA"/>
</dbReference>
<feature type="binding site" evidence="12">
    <location>
        <position position="461"/>
    </location>
    <ligand>
        <name>Zn(2+)</name>
        <dbReference type="ChEBI" id="CHEBI:29105"/>
        <label>2</label>
    </ligand>
</feature>
<dbReference type="EC" id="5.6.2.4" evidence="12"/>
<dbReference type="Pfam" id="PF00270">
    <property type="entry name" value="DEAD"/>
    <property type="match status" value="1"/>
</dbReference>
<dbReference type="GO" id="GO:0043138">
    <property type="term" value="F:3'-5' DNA helicase activity"/>
    <property type="evidence" value="ECO:0007669"/>
    <property type="project" value="UniProtKB-EC"/>
</dbReference>
<keyword evidence="2 12" id="KW-0235">DNA replication</keyword>
<feature type="binding site" evidence="12">
    <location>
        <position position="474"/>
    </location>
    <ligand>
        <name>Zn(2+)</name>
        <dbReference type="ChEBI" id="CHEBI:29105"/>
        <label>1</label>
    </ligand>
</feature>
<dbReference type="GO" id="GO:0006302">
    <property type="term" value="P:double-strand break repair"/>
    <property type="evidence" value="ECO:0007669"/>
    <property type="project" value="InterPro"/>
</dbReference>
<dbReference type="SMART" id="SM00487">
    <property type="entry name" value="DEXDc"/>
    <property type="match status" value="1"/>
</dbReference>
<dbReference type="InterPro" id="IPR011545">
    <property type="entry name" value="DEAD/DEAH_box_helicase_dom"/>
</dbReference>
<keyword evidence="7 12" id="KW-0862">Zinc</keyword>
<dbReference type="GO" id="GO:0008270">
    <property type="term" value="F:zinc ion binding"/>
    <property type="evidence" value="ECO:0007669"/>
    <property type="project" value="UniProtKB-UniRule"/>
</dbReference>